<reference evidence="1 2" key="1">
    <citation type="submission" date="2019-01" db="EMBL/GenBank/DDBJ databases">
        <title>Genomic insights into a novel species Rhodoferax sp.</title>
        <authorList>
            <person name="Jin L."/>
        </authorList>
    </citation>
    <scope>NUCLEOTIDE SEQUENCE [LARGE SCALE GENOMIC DNA]</scope>
    <source>
        <strain evidence="1 2">CHu59-6-5</strain>
    </source>
</reference>
<dbReference type="AlphaFoldDB" id="A0A515D6Y7"/>
<evidence type="ECO:0000313" key="2">
    <source>
        <dbReference type="Proteomes" id="UP000316798"/>
    </source>
</evidence>
<dbReference type="Proteomes" id="UP000316798">
    <property type="component" value="Chromosome"/>
</dbReference>
<sequence>MALRQSLVSSVDGLLAAARKAEPHTIVVQGHLADLMTVGQVQILARDKVRSGHVEVAGLDVAAADTRSQGDRPQGFGVYAIQAPSRMWNMQADPQVVITADLIGLSAGRASAPVIGSGIRAITH</sequence>
<dbReference type="KEGG" id="rhf:EUB48_01755"/>
<proteinExistence type="predicted"/>
<dbReference type="OrthoDB" id="3661445at2"/>
<dbReference type="RefSeq" id="WP_142817339.1">
    <property type="nucleotide sequence ID" value="NZ_CP035503.1"/>
</dbReference>
<organism evidence="1 2">
    <name type="scientific">Rhodoferax sediminis</name>
    <dbReference type="NCBI Taxonomy" id="2509614"/>
    <lineage>
        <taxon>Bacteria</taxon>
        <taxon>Pseudomonadati</taxon>
        <taxon>Pseudomonadota</taxon>
        <taxon>Betaproteobacteria</taxon>
        <taxon>Burkholderiales</taxon>
        <taxon>Comamonadaceae</taxon>
        <taxon>Rhodoferax</taxon>
    </lineage>
</organism>
<evidence type="ECO:0000313" key="1">
    <source>
        <dbReference type="EMBL" id="QDL36161.1"/>
    </source>
</evidence>
<keyword evidence="2" id="KW-1185">Reference proteome</keyword>
<dbReference type="EMBL" id="CP035503">
    <property type="protein sequence ID" value="QDL36161.1"/>
    <property type="molecule type" value="Genomic_DNA"/>
</dbReference>
<gene>
    <name evidence="1" type="ORF">EUB48_01755</name>
</gene>
<accession>A0A515D6Y7</accession>
<name>A0A515D6Y7_9BURK</name>
<protein>
    <submittedName>
        <fullName evidence="1">Uncharacterized protein</fullName>
    </submittedName>
</protein>